<dbReference type="AlphaFoldDB" id="A0A1I7WVY0"/>
<keyword evidence="1" id="KW-0732">Signal</keyword>
<proteinExistence type="predicted"/>
<organism evidence="2 3">
    <name type="scientific">Heterorhabditis bacteriophora</name>
    <name type="common">Entomopathogenic nematode worm</name>
    <dbReference type="NCBI Taxonomy" id="37862"/>
    <lineage>
        <taxon>Eukaryota</taxon>
        <taxon>Metazoa</taxon>
        <taxon>Ecdysozoa</taxon>
        <taxon>Nematoda</taxon>
        <taxon>Chromadorea</taxon>
        <taxon>Rhabditida</taxon>
        <taxon>Rhabditina</taxon>
        <taxon>Rhabditomorpha</taxon>
        <taxon>Strongyloidea</taxon>
        <taxon>Heterorhabditidae</taxon>
        <taxon>Heterorhabditis</taxon>
    </lineage>
</organism>
<feature type="signal peptide" evidence="1">
    <location>
        <begin position="1"/>
        <end position="25"/>
    </location>
</feature>
<name>A0A1I7WVY0_HETBA</name>
<accession>A0A1I7WVY0</accession>
<sequence length="101" mass="11626">MAHLAFVVMTWLPLLLLTLFVYVSSNPVFSKREIAPSLVLDRIYLLRHSIEKLQQMNHKIRCQIKELEGSRSKRIVGPAQRLDELISPLSLVTAEEEESHC</sequence>
<reference evidence="3" key="1">
    <citation type="submission" date="2016-11" db="UniProtKB">
        <authorList>
            <consortium name="WormBaseParasite"/>
        </authorList>
    </citation>
    <scope>IDENTIFICATION</scope>
</reference>
<protein>
    <submittedName>
        <fullName evidence="3">Cnn_1N domain-containing protein</fullName>
    </submittedName>
</protein>
<dbReference type="Proteomes" id="UP000095283">
    <property type="component" value="Unplaced"/>
</dbReference>
<evidence type="ECO:0000313" key="2">
    <source>
        <dbReference type="Proteomes" id="UP000095283"/>
    </source>
</evidence>
<evidence type="ECO:0000313" key="3">
    <source>
        <dbReference type="WBParaSite" id="Hba_09379"/>
    </source>
</evidence>
<keyword evidence="2" id="KW-1185">Reference proteome</keyword>
<feature type="chain" id="PRO_5009310862" evidence="1">
    <location>
        <begin position="26"/>
        <end position="101"/>
    </location>
</feature>
<evidence type="ECO:0000256" key="1">
    <source>
        <dbReference type="SAM" id="SignalP"/>
    </source>
</evidence>
<dbReference type="WBParaSite" id="Hba_09379">
    <property type="protein sequence ID" value="Hba_09379"/>
    <property type="gene ID" value="Hba_09379"/>
</dbReference>